<keyword evidence="3" id="KW-0805">Transcription regulation</keyword>
<evidence type="ECO:0000256" key="5">
    <source>
        <dbReference type="ARBA" id="ARBA00023163"/>
    </source>
</evidence>
<evidence type="ECO:0000313" key="8">
    <source>
        <dbReference type="EMBL" id="GAA3218841.1"/>
    </source>
</evidence>
<dbReference type="SUPFAM" id="SSF88659">
    <property type="entry name" value="Sigma3 and sigma4 domains of RNA polymerase sigma factors"/>
    <property type="match status" value="1"/>
</dbReference>
<proteinExistence type="inferred from homology"/>
<keyword evidence="5" id="KW-0804">Transcription</keyword>
<comment type="similarity">
    <text evidence="1">Belongs to the sigma-70 factor family. ECF subfamily.</text>
</comment>
<organism evidence="8 9">
    <name type="scientific">Actinocorallia longicatena</name>
    <dbReference type="NCBI Taxonomy" id="111803"/>
    <lineage>
        <taxon>Bacteria</taxon>
        <taxon>Bacillati</taxon>
        <taxon>Actinomycetota</taxon>
        <taxon>Actinomycetes</taxon>
        <taxon>Streptosporangiales</taxon>
        <taxon>Thermomonosporaceae</taxon>
        <taxon>Actinocorallia</taxon>
    </lineage>
</organism>
<evidence type="ECO:0000256" key="4">
    <source>
        <dbReference type="ARBA" id="ARBA00023082"/>
    </source>
</evidence>
<dbReference type="InterPro" id="IPR052704">
    <property type="entry name" value="ECF_Sigma-70_Domain"/>
</dbReference>
<dbReference type="Gene3D" id="3.10.450.50">
    <property type="match status" value="1"/>
</dbReference>
<dbReference type="InterPro" id="IPR013249">
    <property type="entry name" value="RNA_pol_sigma70_r4_t2"/>
</dbReference>
<feature type="domain" description="RNA polymerase sigma factor 70 region 4 type 2" evidence="7">
    <location>
        <begin position="107"/>
        <end position="157"/>
    </location>
</feature>
<dbReference type="PANTHER" id="PTHR30173:SF43">
    <property type="entry name" value="ECF RNA POLYMERASE SIGMA FACTOR SIGI-RELATED"/>
    <property type="match status" value="1"/>
</dbReference>
<dbReference type="Proteomes" id="UP001501237">
    <property type="component" value="Unassembled WGS sequence"/>
</dbReference>
<accession>A0ABP6QC33</accession>
<dbReference type="Gene3D" id="1.10.10.10">
    <property type="entry name" value="Winged helix-like DNA-binding domain superfamily/Winged helix DNA-binding domain"/>
    <property type="match status" value="1"/>
</dbReference>
<feature type="domain" description="RNA polymerase sigma-70 region 2" evidence="6">
    <location>
        <begin position="12"/>
        <end position="75"/>
    </location>
</feature>
<comment type="subunit">
    <text evidence="2">Interacts transiently with the RNA polymerase catalytic core formed by RpoA, RpoB, RpoC and RpoZ (2 alpha, 1 beta, 1 beta' and 1 omega subunit) to form the RNA polymerase holoenzyme that can initiate transcription.</text>
</comment>
<keyword evidence="9" id="KW-1185">Reference proteome</keyword>
<dbReference type="InterPro" id="IPR036388">
    <property type="entry name" value="WH-like_DNA-bd_sf"/>
</dbReference>
<sequence>MVSRPLGVSEFEGLRPRLVRVAYGLLGDLGEAEDVVQEAWIRLGRVGEPIVDVEGWLVVAVSRLALDVLRSARRRREEYVGEWLPEPVVTAVDPADRVTLEESLSMAMMVVLETLSPAERAVFVLHEVFGVPLSEVAVTLGRSPAAVRQLASRARRHVQDGTPRFDIDASAHRRVVGAFAEACSEGDLDALMGLLAPDVVYRSDGGGVVKAAINPVVGADRVARFILGVGRKAPSQTRPVDVNGRPGLLRLVDGATVGVYALTVADGLITRIDLVMNPEKLRSVP</sequence>
<dbReference type="SUPFAM" id="SSF54427">
    <property type="entry name" value="NTF2-like"/>
    <property type="match status" value="1"/>
</dbReference>
<name>A0ABP6QC33_9ACTN</name>
<evidence type="ECO:0000259" key="6">
    <source>
        <dbReference type="Pfam" id="PF04542"/>
    </source>
</evidence>
<dbReference type="Gene3D" id="1.10.1740.10">
    <property type="match status" value="1"/>
</dbReference>
<dbReference type="PANTHER" id="PTHR30173">
    <property type="entry name" value="SIGMA 19 FACTOR"/>
    <property type="match status" value="1"/>
</dbReference>
<dbReference type="SUPFAM" id="SSF88946">
    <property type="entry name" value="Sigma2 domain of RNA polymerase sigma factors"/>
    <property type="match status" value="1"/>
</dbReference>
<evidence type="ECO:0000313" key="9">
    <source>
        <dbReference type="Proteomes" id="UP001501237"/>
    </source>
</evidence>
<dbReference type="NCBIfam" id="TIGR02937">
    <property type="entry name" value="sigma70-ECF"/>
    <property type="match status" value="1"/>
</dbReference>
<gene>
    <name evidence="8" type="ORF">GCM10010468_42560</name>
</gene>
<dbReference type="InterPro" id="IPR013324">
    <property type="entry name" value="RNA_pol_sigma_r3/r4-like"/>
</dbReference>
<dbReference type="InterPro" id="IPR014284">
    <property type="entry name" value="RNA_pol_sigma-70_dom"/>
</dbReference>
<evidence type="ECO:0000256" key="3">
    <source>
        <dbReference type="ARBA" id="ARBA00023015"/>
    </source>
</evidence>
<comment type="caution">
    <text evidence="8">The sequence shown here is derived from an EMBL/GenBank/DDBJ whole genome shotgun (WGS) entry which is preliminary data.</text>
</comment>
<protein>
    <submittedName>
        <fullName evidence="8">RNA polymerase sigma-70 factor</fullName>
    </submittedName>
</protein>
<evidence type="ECO:0000256" key="1">
    <source>
        <dbReference type="ARBA" id="ARBA00010641"/>
    </source>
</evidence>
<dbReference type="InterPro" id="IPR032710">
    <property type="entry name" value="NTF2-like_dom_sf"/>
</dbReference>
<dbReference type="NCBIfam" id="NF007214">
    <property type="entry name" value="PRK09636.1"/>
    <property type="match status" value="1"/>
</dbReference>
<keyword evidence="4" id="KW-0731">Sigma factor</keyword>
<dbReference type="Pfam" id="PF04542">
    <property type="entry name" value="Sigma70_r2"/>
    <property type="match status" value="1"/>
</dbReference>
<evidence type="ECO:0000259" key="7">
    <source>
        <dbReference type="Pfam" id="PF08281"/>
    </source>
</evidence>
<dbReference type="Pfam" id="PF08281">
    <property type="entry name" value="Sigma70_r4_2"/>
    <property type="match status" value="1"/>
</dbReference>
<dbReference type="EMBL" id="BAAAUV010000010">
    <property type="protein sequence ID" value="GAA3218841.1"/>
    <property type="molecule type" value="Genomic_DNA"/>
</dbReference>
<dbReference type="InterPro" id="IPR007627">
    <property type="entry name" value="RNA_pol_sigma70_r2"/>
</dbReference>
<reference evidence="9" key="1">
    <citation type="journal article" date="2019" name="Int. J. Syst. Evol. Microbiol.">
        <title>The Global Catalogue of Microorganisms (GCM) 10K type strain sequencing project: providing services to taxonomists for standard genome sequencing and annotation.</title>
        <authorList>
            <consortium name="The Broad Institute Genomics Platform"/>
            <consortium name="The Broad Institute Genome Sequencing Center for Infectious Disease"/>
            <person name="Wu L."/>
            <person name="Ma J."/>
        </authorList>
    </citation>
    <scope>NUCLEOTIDE SEQUENCE [LARGE SCALE GENOMIC DNA]</scope>
    <source>
        <strain evidence="9">JCM 9377</strain>
    </source>
</reference>
<dbReference type="InterPro" id="IPR013325">
    <property type="entry name" value="RNA_pol_sigma_r2"/>
</dbReference>
<evidence type="ECO:0000256" key="2">
    <source>
        <dbReference type="ARBA" id="ARBA00011344"/>
    </source>
</evidence>